<dbReference type="SUPFAM" id="SSF51735">
    <property type="entry name" value="NAD(P)-binding Rossmann-fold domains"/>
    <property type="match status" value="1"/>
</dbReference>
<dbReference type="OrthoDB" id="5840532at2759"/>
<dbReference type="PANTHER" id="PTHR24322">
    <property type="entry name" value="PKSB"/>
    <property type="match status" value="1"/>
</dbReference>
<organism evidence="5 6">
    <name type="scientific">Stachybotrys elegans</name>
    <dbReference type="NCBI Taxonomy" id="80388"/>
    <lineage>
        <taxon>Eukaryota</taxon>
        <taxon>Fungi</taxon>
        <taxon>Dikarya</taxon>
        <taxon>Ascomycota</taxon>
        <taxon>Pezizomycotina</taxon>
        <taxon>Sordariomycetes</taxon>
        <taxon>Hypocreomycetidae</taxon>
        <taxon>Hypocreales</taxon>
        <taxon>Stachybotryaceae</taxon>
        <taxon>Stachybotrys</taxon>
    </lineage>
</organism>
<evidence type="ECO:0000313" key="6">
    <source>
        <dbReference type="Proteomes" id="UP000813444"/>
    </source>
</evidence>
<dbReference type="GO" id="GO:0016616">
    <property type="term" value="F:oxidoreductase activity, acting on the CH-OH group of donors, NAD or NADP as acceptor"/>
    <property type="evidence" value="ECO:0007669"/>
    <property type="project" value="TreeGrafter"/>
</dbReference>
<feature type="transmembrane region" description="Helical" evidence="4">
    <location>
        <begin position="58"/>
        <end position="77"/>
    </location>
</feature>
<dbReference type="InterPro" id="IPR036291">
    <property type="entry name" value="NAD(P)-bd_dom_sf"/>
</dbReference>
<dbReference type="CDD" id="cd05339">
    <property type="entry name" value="17beta-HSDXI-like_SDR_c"/>
    <property type="match status" value="1"/>
</dbReference>
<dbReference type="PANTHER" id="PTHR24322:SF736">
    <property type="entry name" value="RETINOL DEHYDROGENASE 10"/>
    <property type="match status" value="1"/>
</dbReference>
<evidence type="ECO:0000256" key="3">
    <source>
        <dbReference type="RuleBase" id="RU000363"/>
    </source>
</evidence>
<dbReference type="PRINTS" id="PR00081">
    <property type="entry name" value="GDHRDH"/>
</dbReference>
<keyword evidence="6" id="KW-1185">Reference proteome</keyword>
<name>A0A8K0SZC0_9HYPO</name>
<protein>
    <submittedName>
        <fullName evidence="5">Uncharacterized protein</fullName>
    </submittedName>
</protein>
<dbReference type="PRINTS" id="PR00080">
    <property type="entry name" value="SDRFAMILY"/>
</dbReference>
<gene>
    <name evidence="5" type="ORF">B0I35DRAFT_450553</name>
</gene>
<proteinExistence type="inferred from homology"/>
<evidence type="ECO:0000256" key="1">
    <source>
        <dbReference type="ARBA" id="ARBA00006484"/>
    </source>
</evidence>
<comment type="caution">
    <text evidence="5">The sequence shown here is derived from an EMBL/GenBank/DDBJ whole genome shotgun (WGS) entry which is preliminary data.</text>
</comment>
<keyword evidence="4" id="KW-1133">Transmembrane helix</keyword>
<reference evidence="5" key="1">
    <citation type="journal article" date="2021" name="Nat. Commun.">
        <title>Genetic determinants of endophytism in the Arabidopsis root mycobiome.</title>
        <authorList>
            <person name="Mesny F."/>
            <person name="Miyauchi S."/>
            <person name="Thiergart T."/>
            <person name="Pickel B."/>
            <person name="Atanasova L."/>
            <person name="Karlsson M."/>
            <person name="Huettel B."/>
            <person name="Barry K.W."/>
            <person name="Haridas S."/>
            <person name="Chen C."/>
            <person name="Bauer D."/>
            <person name="Andreopoulos W."/>
            <person name="Pangilinan J."/>
            <person name="LaButti K."/>
            <person name="Riley R."/>
            <person name="Lipzen A."/>
            <person name="Clum A."/>
            <person name="Drula E."/>
            <person name="Henrissat B."/>
            <person name="Kohler A."/>
            <person name="Grigoriev I.V."/>
            <person name="Martin F.M."/>
            <person name="Hacquard S."/>
        </authorList>
    </citation>
    <scope>NUCLEOTIDE SEQUENCE</scope>
    <source>
        <strain evidence="5">MPI-CAGE-CH-0235</strain>
    </source>
</reference>
<accession>A0A8K0SZC0</accession>
<evidence type="ECO:0000313" key="5">
    <source>
        <dbReference type="EMBL" id="KAH7320956.1"/>
    </source>
</evidence>
<dbReference type="Proteomes" id="UP000813444">
    <property type="component" value="Unassembled WGS sequence"/>
</dbReference>
<dbReference type="Gene3D" id="3.40.50.720">
    <property type="entry name" value="NAD(P)-binding Rossmann-like Domain"/>
    <property type="match status" value="1"/>
</dbReference>
<dbReference type="Pfam" id="PF00106">
    <property type="entry name" value="adh_short"/>
    <property type="match status" value="1"/>
</dbReference>
<keyword evidence="4" id="KW-0472">Membrane</keyword>
<dbReference type="InterPro" id="IPR002347">
    <property type="entry name" value="SDR_fam"/>
</dbReference>
<evidence type="ECO:0000256" key="4">
    <source>
        <dbReference type="SAM" id="Phobius"/>
    </source>
</evidence>
<keyword evidence="2" id="KW-0560">Oxidoreductase</keyword>
<feature type="transmembrane region" description="Helical" evidence="4">
    <location>
        <begin position="24"/>
        <end position="46"/>
    </location>
</feature>
<keyword evidence="4" id="KW-0812">Transmembrane</keyword>
<sequence length="361" mass="38809">MSTPPAYPRTGPGDSWFAPLSIDLFAKVLNVTFLHPFVCWMIPLCFRARTMAWDAPPMVVTIVWASFITLTWMASVINQRIAHGLPREVDLSEEVIVITGGASGLGMLIAEVYGMRGATVAVLDVNDLENGEARGVTCYKCDISDKTQVAKAAAQIERELGTPTVLINNAAIVMGKSLLDLSTEDIERSISTNLLGPFYCLKAFLPAIIRGDRGGTIVNVSSVLGQVGAAQLTDYAAAKAGITAMHRSLTAELRDTHPDIRTVLVTAGQLSTPLFSGVKTPNRFIAPVVEPVDVTKEIVAAIDSGKSATVAMPLYAKYIDWYNVLPVGIQTIVRRLAGVDTSMRTFVGRKGGKQSEKTSLL</sequence>
<dbReference type="EMBL" id="JAGPNK010000005">
    <property type="protein sequence ID" value="KAH7320956.1"/>
    <property type="molecule type" value="Genomic_DNA"/>
</dbReference>
<comment type="similarity">
    <text evidence="1 3">Belongs to the short-chain dehydrogenases/reductases (SDR) family.</text>
</comment>
<dbReference type="AlphaFoldDB" id="A0A8K0SZC0"/>
<evidence type="ECO:0000256" key="2">
    <source>
        <dbReference type="ARBA" id="ARBA00023002"/>
    </source>
</evidence>